<accession>A0ABS4H3L2</accession>
<dbReference type="NCBIfam" id="TIGR02841">
    <property type="entry name" value="spore_YyaC"/>
    <property type="match status" value="1"/>
</dbReference>
<dbReference type="RefSeq" id="WP_209848983.1">
    <property type="nucleotide sequence ID" value="NZ_CBCRVE010000008.1"/>
</dbReference>
<reference evidence="1 2" key="1">
    <citation type="submission" date="2021-03" db="EMBL/GenBank/DDBJ databases">
        <title>Genomic Encyclopedia of Type Strains, Phase IV (KMG-IV): sequencing the most valuable type-strain genomes for metagenomic binning, comparative biology and taxonomic classification.</title>
        <authorList>
            <person name="Goeker M."/>
        </authorList>
    </citation>
    <scope>NUCLEOTIDE SEQUENCE [LARGE SCALE GENOMIC DNA]</scope>
    <source>
        <strain evidence="1 2">DSM 23491</strain>
    </source>
</reference>
<name>A0ABS4H3L2_9BACL</name>
<dbReference type="SUPFAM" id="SSF53163">
    <property type="entry name" value="HybD-like"/>
    <property type="match status" value="1"/>
</dbReference>
<organism evidence="1 2">
    <name type="scientific">Paenibacillus sediminis</name>
    <dbReference type="NCBI Taxonomy" id="664909"/>
    <lineage>
        <taxon>Bacteria</taxon>
        <taxon>Bacillati</taxon>
        <taxon>Bacillota</taxon>
        <taxon>Bacilli</taxon>
        <taxon>Bacillales</taxon>
        <taxon>Paenibacillaceae</taxon>
        <taxon>Paenibacillus</taxon>
    </lineage>
</organism>
<dbReference type="InterPro" id="IPR023430">
    <property type="entry name" value="Pept_HybD-like_dom_sf"/>
</dbReference>
<dbReference type="EMBL" id="JAGGKP010000004">
    <property type="protein sequence ID" value="MBP1937119.1"/>
    <property type="molecule type" value="Genomic_DNA"/>
</dbReference>
<keyword evidence="2" id="KW-1185">Reference proteome</keyword>
<proteinExistence type="predicted"/>
<dbReference type="Proteomes" id="UP001519273">
    <property type="component" value="Unassembled WGS sequence"/>
</dbReference>
<dbReference type="InterPro" id="IPR009665">
    <property type="entry name" value="YyaC"/>
</dbReference>
<protein>
    <submittedName>
        <fullName evidence="1">Sporulation protein YyaC</fullName>
    </submittedName>
</protein>
<comment type="caution">
    <text evidence="1">The sequence shown here is derived from an EMBL/GenBank/DDBJ whole genome shotgun (WGS) entry which is preliminary data.</text>
</comment>
<gene>
    <name evidence="1" type="ORF">J2Z20_002012</name>
</gene>
<evidence type="ECO:0000313" key="1">
    <source>
        <dbReference type="EMBL" id="MBP1937119.1"/>
    </source>
</evidence>
<dbReference type="Pfam" id="PF06866">
    <property type="entry name" value="DUF1256"/>
    <property type="match status" value="1"/>
</dbReference>
<sequence>MAIQNLFSLPDGAGRRKMAGEELTAFFEHIHGHVPLELITFVCIGTDRSTGDALGPLVGSRLRSYGFMNVIGTLEQPCDANNLKQQLETIPDDHTVIAVDACLGQPGTVGSFIVSNNPLIPAQSVGTDLPAVGNYSIAAVVNVYGPKPYWTLQMTSLYQVMQMADQIAEAAAKAFALIQVS</sequence>
<evidence type="ECO:0000313" key="2">
    <source>
        <dbReference type="Proteomes" id="UP001519273"/>
    </source>
</evidence>